<dbReference type="OrthoDB" id="7042322at2759"/>
<dbReference type="Proteomes" id="UP000518266">
    <property type="component" value="Unassembled WGS sequence"/>
</dbReference>
<dbReference type="PRINTS" id="PR00753">
    <property type="entry name" value="ACCSYNTHASE"/>
</dbReference>
<keyword evidence="5" id="KW-0812">Transmembrane</keyword>
<feature type="compositionally biased region" description="Low complexity" evidence="4">
    <location>
        <begin position="958"/>
        <end position="967"/>
    </location>
</feature>
<feature type="region of interest" description="Disordered" evidence="4">
    <location>
        <begin position="928"/>
        <end position="983"/>
    </location>
</feature>
<evidence type="ECO:0000256" key="4">
    <source>
        <dbReference type="SAM" id="MobiDB-lite"/>
    </source>
</evidence>
<dbReference type="InterPro" id="IPR044822">
    <property type="entry name" value="Myb_DNA-bind_4"/>
</dbReference>
<comment type="similarity">
    <text evidence="1">Belongs to the class-I pyridoxal-phosphate-dependent aminotransferase family.</text>
</comment>
<keyword evidence="2" id="KW-0663">Pyridoxal phosphate</keyword>
<evidence type="ECO:0000259" key="7">
    <source>
        <dbReference type="Pfam" id="PF13837"/>
    </source>
</evidence>
<dbReference type="InterPro" id="IPR004839">
    <property type="entry name" value="Aminotransferase_I/II_large"/>
</dbReference>
<sequence>MKRTEAAQVMSPSTKQVHLYWIKKACNPHWGKVYLTGKTGQSYRQRWQRLYAKIAFMLSANTPIVPTHSATVPLPALNTCNSRRHERGSNWTDPEIVELQLWSDESVQIELESSLRNQRVFDRIAHILREKGIYRTGDQCREKIKKMKLEYRRIKDNHKMRSWKFYDVMDRVLANRPAITYSSLGGAVIAQHVFQSPGGPDSFLQGVPTVTFGSSSSGGFLFGHPPKPGDPLDIKCEDVEESMLNSGVAPPDMYYGKLMGSLYWGKRTLRAEGRAPQMQGSPPQAVGGDHAPRDTSELPSQNVPHTTSSVRQRKRRLYGKSSWGLGGARCSGQRSLDKALASFLTWQQSAEERLLTLEEARLDRELQAEERREQREEKRAEQERQHELRLFSMLTGALVAVRQAAPTAATTPNDPSCSPLPHLSASLVTTTAPSVSSSLSQLPSEAPTTLAASTQEMIKSIPPTSVKPCKMSQNVLTIERGAGTLGSSLYLSNRGNIIRQHQGILQEGFAQYGLDKHHDRDNPDGIINMGTSENKLCYDLLLTRLTRPEMLHIDPSLLQYSDWRGHTFLREEVAKFLTHYCSSPNPLKADNVSEDYCFCCWSVTQVVVMNGCGSLFSCIAAVICDPQDAVLISTPFYGVITEDLQLYSDVKLFHVPLDCEGDGKDSRPFHLTVSKLEEGLERAKQEGLTIRAVILMNPHNPLAEIYTPEEMIAFLEFAKRNELHTIVDEVYMLSVFDESVAFHSVLSIDSLPDPQRTHVMWGMTKDFALAGFRIGTLYTENRDLVEALAQLGSFHGISGTTQRQVAQLLQDREWISEEFLPKNRCRLKAAHSYLTGELQSMGVPYLDRPAALYVWADLRKYLREPSFEEELSLWRRFLQHKVVLSAGQAFYCSTPGWFRIVFSDQQHHLQLANECGFERIEEKNISPDSLSVKAASEESQQPKRKDGADSDNAAVVNSPSSPQSKSSEQPKEKDSSVPDTDPLDTEDLVLLDREASKPADSLDSLIGTLRNQIHSSDWLEKNTPELSAGEDPEILDVFKALLQRAGKENMKFLELGDSTSRFRFSQSCVGLAGCLCVSYAVWTPFWLKERGLWTEWNNTKSDQTNHIGGNDFSALEAERVFGVLSFLMAVSTGALCLVFALCWTSETVRSYSNTRSLLMAGQALYPTTLLLFTMASTGFFFLLSWSFFTYQHREEIRQDFSSLGSSYWLGALGWVLLLVVEMIVFIAEQAVVPDILPDLEKSVESWRISSQLKAAKRSFSDGYYPGNSISNMAPNSLEWGAEIRT</sequence>
<keyword evidence="9" id="KW-1185">Reference proteome</keyword>
<feature type="transmembrane region" description="Helical" evidence="5">
    <location>
        <begin position="1207"/>
        <end position="1227"/>
    </location>
</feature>
<protein>
    <recommendedName>
        <fullName evidence="10">1-aminocyclopropane-1-carboxylate synthase-like protein 1</fullName>
    </recommendedName>
</protein>
<dbReference type="PROSITE" id="PS00105">
    <property type="entry name" value="AA_TRANSFER_CLASS_1"/>
    <property type="match status" value="1"/>
</dbReference>
<organism evidence="8 9">
    <name type="scientific">Dissostichus mawsoni</name>
    <name type="common">Antarctic cod</name>
    <dbReference type="NCBI Taxonomy" id="36200"/>
    <lineage>
        <taxon>Eukaryota</taxon>
        <taxon>Metazoa</taxon>
        <taxon>Chordata</taxon>
        <taxon>Craniata</taxon>
        <taxon>Vertebrata</taxon>
        <taxon>Euteleostomi</taxon>
        <taxon>Actinopterygii</taxon>
        <taxon>Neopterygii</taxon>
        <taxon>Teleostei</taxon>
        <taxon>Neoteleostei</taxon>
        <taxon>Acanthomorphata</taxon>
        <taxon>Eupercaria</taxon>
        <taxon>Perciformes</taxon>
        <taxon>Notothenioidei</taxon>
        <taxon>Nototheniidae</taxon>
        <taxon>Dissostichus</taxon>
    </lineage>
</organism>
<keyword evidence="5" id="KW-1133">Transmembrane helix</keyword>
<dbReference type="PANTHER" id="PTHR43795:SF17">
    <property type="entry name" value="1-AMINOCYCLOPROPANE-1-CARBOXYLATE SYNTHASE-LIKE PROTEIN 1"/>
    <property type="match status" value="1"/>
</dbReference>
<feature type="transmembrane region" description="Helical" evidence="5">
    <location>
        <begin position="1164"/>
        <end position="1187"/>
    </location>
</feature>
<evidence type="ECO:0000256" key="2">
    <source>
        <dbReference type="ARBA" id="ARBA00022898"/>
    </source>
</evidence>
<accession>A0A7J5Z0P4</accession>
<evidence type="ECO:0000256" key="1">
    <source>
        <dbReference type="ARBA" id="ARBA00007441"/>
    </source>
</evidence>
<name>A0A7J5Z0P4_DISMA</name>
<evidence type="ECO:0000259" key="6">
    <source>
        <dbReference type="Pfam" id="PF00155"/>
    </source>
</evidence>
<evidence type="ECO:0000313" key="8">
    <source>
        <dbReference type="EMBL" id="KAF3854629.1"/>
    </source>
</evidence>
<evidence type="ECO:0000256" key="3">
    <source>
        <dbReference type="SAM" id="Coils"/>
    </source>
</evidence>
<dbReference type="InterPro" id="IPR015424">
    <property type="entry name" value="PyrdxlP-dep_Trfase"/>
</dbReference>
<comment type="caution">
    <text evidence="8">The sequence shown here is derived from an EMBL/GenBank/DDBJ whole genome shotgun (WGS) entry which is preliminary data.</text>
</comment>
<feature type="transmembrane region" description="Helical" evidence="5">
    <location>
        <begin position="1120"/>
        <end position="1143"/>
    </location>
</feature>
<feature type="domain" description="Myb/SANT-like DNA-binding" evidence="7">
    <location>
        <begin position="89"/>
        <end position="171"/>
    </location>
</feature>
<dbReference type="InterPro" id="IPR004838">
    <property type="entry name" value="NHTrfase_class1_PyrdxlP-BS"/>
</dbReference>
<feature type="domain" description="Aminotransferase class I/classII large" evidence="6">
    <location>
        <begin position="528"/>
        <end position="902"/>
    </location>
</feature>
<feature type="compositionally biased region" description="Polar residues" evidence="4">
    <location>
        <begin position="297"/>
        <end position="310"/>
    </location>
</feature>
<dbReference type="EMBL" id="JAAKFY010000007">
    <property type="protein sequence ID" value="KAF3854629.1"/>
    <property type="molecule type" value="Genomic_DNA"/>
</dbReference>
<reference evidence="8 9" key="1">
    <citation type="submission" date="2020-03" db="EMBL/GenBank/DDBJ databases">
        <title>Dissostichus mawsoni Genome sequencing and assembly.</title>
        <authorList>
            <person name="Park H."/>
        </authorList>
    </citation>
    <scope>NUCLEOTIDE SEQUENCE [LARGE SCALE GENOMIC DNA]</scope>
    <source>
        <strain evidence="8">DM0001</strain>
        <tissue evidence="8">Muscle</tissue>
    </source>
</reference>
<evidence type="ECO:0000313" key="9">
    <source>
        <dbReference type="Proteomes" id="UP000518266"/>
    </source>
</evidence>
<dbReference type="InterPro" id="IPR050478">
    <property type="entry name" value="Ethylene_sulfur-biosynth"/>
</dbReference>
<keyword evidence="5" id="KW-0472">Membrane</keyword>
<keyword evidence="3" id="KW-0175">Coiled coil</keyword>
<feature type="coiled-coil region" evidence="3">
    <location>
        <begin position="357"/>
        <end position="386"/>
    </location>
</feature>
<evidence type="ECO:0008006" key="10">
    <source>
        <dbReference type="Google" id="ProtNLM"/>
    </source>
</evidence>
<dbReference type="SUPFAM" id="SSF53383">
    <property type="entry name" value="PLP-dependent transferases"/>
    <property type="match status" value="1"/>
</dbReference>
<dbReference type="GO" id="GO:0030170">
    <property type="term" value="F:pyridoxal phosphate binding"/>
    <property type="evidence" value="ECO:0007669"/>
    <property type="project" value="InterPro"/>
</dbReference>
<dbReference type="Gene3D" id="3.90.1150.10">
    <property type="entry name" value="Aspartate Aminotransferase, domain 1"/>
    <property type="match status" value="1"/>
</dbReference>
<dbReference type="CDD" id="cd00609">
    <property type="entry name" value="AAT_like"/>
    <property type="match status" value="1"/>
</dbReference>
<dbReference type="InterPro" id="IPR015421">
    <property type="entry name" value="PyrdxlP-dep_Trfase_major"/>
</dbReference>
<evidence type="ECO:0000256" key="5">
    <source>
        <dbReference type="SAM" id="Phobius"/>
    </source>
</evidence>
<dbReference type="PANTHER" id="PTHR43795">
    <property type="entry name" value="BIFUNCTIONAL ASPARTATE AMINOTRANSFERASE AND GLUTAMATE/ASPARTATE-PREPHENATE AMINOTRANSFERASE-RELATED"/>
    <property type="match status" value="1"/>
</dbReference>
<dbReference type="Gene3D" id="3.40.640.10">
    <property type="entry name" value="Type I PLP-dependent aspartate aminotransferase-like (Major domain)"/>
    <property type="match status" value="1"/>
</dbReference>
<dbReference type="InterPro" id="IPR015422">
    <property type="entry name" value="PyrdxlP-dep_Trfase_small"/>
</dbReference>
<proteinExistence type="inferred from homology"/>
<feature type="region of interest" description="Disordered" evidence="4">
    <location>
        <begin position="274"/>
        <end position="316"/>
    </location>
</feature>
<dbReference type="GO" id="GO:0006520">
    <property type="term" value="P:amino acid metabolic process"/>
    <property type="evidence" value="ECO:0007669"/>
    <property type="project" value="TreeGrafter"/>
</dbReference>
<gene>
    <name evidence="8" type="ORF">F7725_022684</name>
</gene>
<dbReference type="Pfam" id="PF13837">
    <property type="entry name" value="Myb_DNA-bind_4"/>
    <property type="match status" value="1"/>
</dbReference>
<dbReference type="GO" id="GO:0008483">
    <property type="term" value="F:transaminase activity"/>
    <property type="evidence" value="ECO:0007669"/>
    <property type="project" value="TreeGrafter"/>
</dbReference>
<dbReference type="Pfam" id="PF00155">
    <property type="entry name" value="Aminotran_1_2"/>
    <property type="match status" value="1"/>
</dbReference>
<dbReference type="Gene3D" id="1.10.10.60">
    <property type="entry name" value="Homeodomain-like"/>
    <property type="match status" value="1"/>
</dbReference>